<dbReference type="SUPFAM" id="SSF55874">
    <property type="entry name" value="ATPase domain of HSP90 chaperone/DNA topoisomerase II/histidine kinase"/>
    <property type="match status" value="1"/>
</dbReference>
<dbReference type="PANTHER" id="PTHR43065:SF10">
    <property type="entry name" value="PEROXIDE STRESS-ACTIVATED HISTIDINE KINASE MAK3"/>
    <property type="match status" value="1"/>
</dbReference>
<dbReference type="EMBL" id="GG693875">
    <property type="protein sequence ID" value="EES52545.1"/>
    <property type="molecule type" value="Genomic_DNA"/>
</dbReference>
<feature type="domain" description="Histidine kinase" evidence="12">
    <location>
        <begin position="329"/>
        <end position="534"/>
    </location>
</feature>
<evidence type="ECO:0000256" key="10">
    <source>
        <dbReference type="SAM" id="Coils"/>
    </source>
</evidence>
<sequence length="555" mass="61161">MKVFFPRSPGIRILLALAIGFMVVVLLAVLGAVDEVLVRHNAFKTLSREGRLVAQEFAFGVEMRHEADRFLESLPQSAGNRLAQVGELVAIRKEMAAVLAIRHNVTRVDLLSRQEGLPQRVSTSGAEMSPAERAAHKSVVSGQVPWASIRSGKGRGVYVVVPFLHKGMIQGTVGVRLSTYEATRLVRDEKRRMAFILLAGFLALVIVLSLVLKRWLIDPLERLGTSMRQVGEGALDTDFLVSGSVEVRSAGESFNRMVTMLREQSEERERLLEEIRRLNEGLKDKIIDKTRELEEKNRDLAMTNEAMYFLQRRLTELERRAAVGEGLAVVAHELGNPLHSISGHLELLLEEPELPANVKRPLQIISSQADRMIKVLKTLLAIFRNSEPAREPVDIYLLLEDVVALVEPRLKAVGVSVRLDPACDLPRVMADPHALQGLFLNLLENALDAIGRGGEVSIRLETGERGITVHVRDSGPGIPEPLQGRIFDPFFTTKQRGTGLGLAVCRKIVDDLGGEIRLGDLPGGHLVVFLPFGGGGRFPANREEIGAAPESPERS</sequence>
<name>C6HXT3_9BACT</name>
<dbReference type="InterPro" id="IPR036890">
    <property type="entry name" value="HATPase_C_sf"/>
</dbReference>
<protein>
    <recommendedName>
        <fullName evidence="3">histidine kinase</fullName>
        <ecNumber evidence="3">2.7.13.3</ecNumber>
    </recommendedName>
</protein>
<keyword evidence="9" id="KW-0902">Two-component regulatory system</keyword>
<evidence type="ECO:0000256" key="7">
    <source>
        <dbReference type="ARBA" id="ARBA00022777"/>
    </source>
</evidence>
<feature type="transmembrane region" description="Helical" evidence="11">
    <location>
        <begin position="12"/>
        <end position="33"/>
    </location>
</feature>
<dbReference type="SMART" id="SM00304">
    <property type="entry name" value="HAMP"/>
    <property type="match status" value="1"/>
</dbReference>
<feature type="coiled-coil region" evidence="10">
    <location>
        <begin position="261"/>
        <end position="320"/>
    </location>
</feature>
<dbReference type="Gene3D" id="1.10.287.130">
    <property type="match status" value="1"/>
</dbReference>
<gene>
    <name evidence="14" type="ORF">UBAL3_93200046</name>
</gene>
<evidence type="ECO:0000256" key="11">
    <source>
        <dbReference type="SAM" id="Phobius"/>
    </source>
</evidence>
<dbReference type="CDD" id="cd06225">
    <property type="entry name" value="HAMP"/>
    <property type="match status" value="1"/>
</dbReference>
<dbReference type="InterPro" id="IPR003660">
    <property type="entry name" value="HAMP_dom"/>
</dbReference>
<dbReference type="GO" id="GO:0005524">
    <property type="term" value="F:ATP binding"/>
    <property type="evidence" value="ECO:0007669"/>
    <property type="project" value="UniProtKB-KW"/>
</dbReference>
<dbReference type="InterPro" id="IPR005467">
    <property type="entry name" value="His_kinase_dom"/>
</dbReference>
<dbReference type="CDD" id="cd00075">
    <property type="entry name" value="HATPase"/>
    <property type="match status" value="1"/>
</dbReference>
<dbReference type="SUPFAM" id="SSF47384">
    <property type="entry name" value="Homodimeric domain of signal transducing histidine kinase"/>
    <property type="match status" value="1"/>
</dbReference>
<evidence type="ECO:0000313" key="15">
    <source>
        <dbReference type="Proteomes" id="UP000009374"/>
    </source>
</evidence>
<comment type="catalytic activity">
    <reaction evidence="1">
        <text>ATP + protein L-histidine = ADP + protein N-phospho-L-histidine.</text>
        <dbReference type="EC" id="2.7.13.3"/>
    </reaction>
</comment>
<keyword evidence="8" id="KW-0067">ATP-binding</keyword>
<evidence type="ECO:0000256" key="1">
    <source>
        <dbReference type="ARBA" id="ARBA00000085"/>
    </source>
</evidence>
<evidence type="ECO:0000256" key="4">
    <source>
        <dbReference type="ARBA" id="ARBA00022553"/>
    </source>
</evidence>
<dbReference type="InterPro" id="IPR003594">
    <property type="entry name" value="HATPase_dom"/>
</dbReference>
<evidence type="ECO:0000256" key="9">
    <source>
        <dbReference type="ARBA" id="ARBA00023012"/>
    </source>
</evidence>
<dbReference type="Pfam" id="PF02518">
    <property type="entry name" value="HATPase_c"/>
    <property type="match status" value="1"/>
</dbReference>
<dbReference type="PANTHER" id="PTHR43065">
    <property type="entry name" value="SENSOR HISTIDINE KINASE"/>
    <property type="match status" value="1"/>
</dbReference>
<dbReference type="PROSITE" id="PS50109">
    <property type="entry name" value="HIS_KIN"/>
    <property type="match status" value="1"/>
</dbReference>
<feature type="domain" description="HAMP" evidence="13">
    <location>
        <begin position="214"/>
        <end position="266"/>
    </location>
</feature>
<keyword evidence="4" id="KW-0597">Phosphoprotein</keyword>
<reference evidence="14 15" key="1">
    <citation type="journal article" date="2009" name="Appl. Environ. Microbiol.">
        <title>Community genomic and proteomic analyses of chemoautotrophic iron-oxidizing "Leptospirillum rubarum" (Group II) and "Leptospirillum ferrodiazotrophum" (Group III) bacteria in acid mine drainage biofilms.</title>
        <authorList>
            <person name="Goltsman D.S."/>
            <person name="Denef V.J."/>
            <person name="Singer S.W."/>
            <person name="VerBerkmoes N.C."/>
            <person name="Lefsrud M."/>
            <person name="Mueller R.S."/>
            <person name="Dick G.J."/>
            <person name="Sun C.L."/>
            <person name="Wheeler K.E."/>
            <person name="Zemla A."/>
            <person name="Baker B.J."/>
            <person name="Hauser L."/>
            <person name="Land M."/>
            <person name="Shah M.B."/>
            <person name="Thelen M.P."/>
            <person name="Hettich R.L."/>
            <person name="Banfield J.F."/>
        </authorList>
    </citation>
    <scope>NUCLEOTIDE SEQUENCE [LARGE SCALE GENOMIC DNA]</scope>
</reference>
<dbReference type="EC" id="2.7.13.3" evidence="3"/>
<evidence type="ECO:0000256" key="6">
    <source>
        <dbReference type="ARBA" id="ARBA00022741"/>
    </source>
</evidence>
<dbReference type="InterPro" id="IPR036097">
    <property type="entry name" value="HisK_dim/P_sf"/>
</dbReference>
<dbReference type="Gene3D" id="6.10.340.10">
    <property type="match status" value="1"/>
</dbReference>
<keyword evidence="7 14" id="KW-0418">Kinase</keyword>
<dbReference type="GO" id="GO:0016020">
    <property type="term" value="C:membrane"/>
    <property type="evidence" value="ECO:0007669"/>
    <property type="project" value="UniProtKB-SubCell"/>
</dbReference>
<evidence type="ECO:0000259" key="12">
    <source>
        <dbReference type="PROSITE" id="PS50109"/>
    </source>
</evidence>
<dbReference type="AlphaFoldDB" id="C6HXT3"/>
<dbReference type="Pfam" id="PF00672">
    <property type="entry name" value="HAMP"/>
    <property type="match status" value="1"/>
</dbReference>
<proteinExistence type="predicted"/>
<keyword evidence="15" id="KW-1185">Reference proteome</keyword>
<dbReference type="SMART" id="SM00387">
    <property type="entry name" value="HATPase_c"/>
    <property type="match status" value="1"/>
</dbReference>
<dbReference type="Pfam" id="PF00512">
    <property type="entry name" value="HisKA"/>
    <property type="match status" value="1"/>
</dbReference>
<dbReference type="GO" id="GO:0000155">
    <property type="term" value="F:phosphorelay sensor kinase activity"/>
    <property type="evidence" value="ECO:0007669"/>
    <property type="project" value="InterPro"/>
</dbReference>
<dbReference type="PRINTS" id="PR00344">
    <property type="entry name" value="BCTRLSENSOR"/>
</dbReference>
<keyword evidence="11" id="KW-1133">Transmembrane helix</keyword>
<dbReference type="Proteomes" id="UP000009374">
    <property type="component" value="Unassembled WGS sequence"/>
</dbReference>
<dbReference type="Gene3D" id="3.30.565.10">
    <property type="entry name" value="Histidine kinase-like ATPase, C-terminal domain"/>
    <property type="match status" value="1"/>
</dbReference>
<evidence type="ECO:0000256" key="5">
    <source>
        <dbReference type="ARBA" id="ARBA00022679"/>
    </source>
</evidence>
<feature type="transmembrane region" description="Helical" evidence="11">
    <location>
        <begin position="193"/>
        <end position="212"/>
    </location>
</feature>
<dbReference type="SMART" id="SM00388">
    <property type="entry name" value="HisKA"/>
    <property type="match status" value="1"/>
</dbReference>
<keyword evidence="11" id="KW-0812">Transmembrane</keyword>
<evidence type="ECO:0000256" key="8">
    <source>
        <dbReference type="ARBA" id="ARBA00022840"/>
    </source>
</evidence>
<accession>C6HXT3</accession>
<keyword evidence="11" id="KW-0472">Membrane</keyword>
<keyword evidence="10" id="KW-0175">Coiled coil</keyword>
<comment type="subcellular location">
    <subcellularLocation>
        <location evidence="2">Membrane</location>
    </subcellularLocation>
</comment>
<dbReference type="CDD" id="cd00082">
    <property type="entry name" value="HisKA"/>
    <property type="match status" value="1"/>
</dbReference>
<evidence type="ECO:0000313" key="14">
    <source>
        <dbReference type="EMBL" id="EES52545.1"/>
    </source>
</evidence>
<organism evidence="14 15">
    <name type="scientific">Leptospirillum ferrodiazotrophum</name>
    <dbReference type="NCBI Taxonomy" id="412449"/>
    <lineage>
        <taxon>Bacteria</taxon>
        <taxon>Pseudomonadati</taxon>
        <taxon>Nitrospirota</taxon>
        <taxon>Nitrospiria</taxon>
        <taxon>Nitrospirales</taxon>
        <taxon>Nitrospiraceae</taxon>
        <taxon>Leptospirillum</taxon>
    </lineage>
</organism>
<evidence type="ECO:0000256" key="3">
    <source>
        <dbReference type="ARBA" id="ARBA00012438"/>
    </source>
</evidence>
<keyword evidence="5" id="KW-0808">Transferase</keyword>
<keyword evidence="6" id="KW-0547">Nucleotide-binding</keyword>
<evidence type="ECO:0000259" key="13">
    <source>
        <dbReference type="PROSITE" id="PS50885"/>
    </source>
</evidence>
<dbReference type="PROSITE" id="PS50885">
    <property type="entry name" value="HAMP"/>
    <property type="match status" value="1"/>
</dbReference>
<dbReference type="InterPro" id="IPR004358">
    <property type="entry name" value="Sig_transdc_His_kin-like_C"/>
</dbReference>
<dbReference type="InterPro" id="IPR003661">
    <property type="entry name" value="HisK_dim/P_dom"/>
</dbReference>
<evidence type="ECO:0000256" key="2">
    <source>
        <dbReference type="ARBA" id="ARBA00004370"/>
    </source>
</evidence>